<feature type="domain" description="Hedgehog/Intein (Hint)" evidence="1">
    <location>
        <begin position="26"/>
        <end position="153"/>
    </location>
</feature>
<dbReference type="RefSeq" id="WP_094023460.1">
    <property type="nucleotide sequence ID" value="NZ_FXYF01000022.1"/>
</dbReference>
<protein>
    <recommendedName>
        <fullName evidence="1">Hedgehog/Intein (Hint) domain-containing protein</fullName>
    </recommendedName>
</protein>
<evidence type="ECO:0000313" key="3">
    <source>
        <dbReference type="Proteomes" id="UP000207598"/>
    </source>
</evidence>
<accession>A0A238L5T1</accession>
<proteinExistence type="predicted"/>
<evidence type="ECO:0000259" key="1">
    <source>
        <dbReference type="Pfam" id="PF13403"/>
    </source>
</evidence>
<evidence type="ECO:0000313" key="2">
    <source>
        <dbReference type="EMBL" id="SMX50359.1"/>
    </source>
</evidence>
<keyword evidence="3" id="KW-1185">Reference proteome</keyword>
<name>A0A238L5T1_9RHOB</name>
<dbReference type="AlphaFoldDB" id="A0A238L5T1"/>
<dbReference type="InterPro" id="IPR036844">
    <property type="entry name" value="Hint_dom_sf"/>
</dbReference>
<dbReference type="Pfam" id="PF13403">
    <property type="entry name" value="Hint_2"/>
    <property type="match status" value="1"/>
</dbReference>
<sequence length="164" mass="17442">MTPKARLDRGGLAARHIAPETPCNALVAGSIVLTLDGALPVEFLTPGDRVITRDSGTATLRAVNHRRARLPAVAIAPGSLGHMRPGHEITLPAAQEILVRDWRAAALFGASRALVPVARLADGTHIREVGEVEFSLFELRFDRPHILYADGLELAAAAPVTEPA</sequence>
<dbReference type="OrthoDB" id="7873527at2"/>
<reference evidence="2 3" key="1">
    <citation type="submission" date="2017-05" db="EMBL/GenBank/DDBJ databases">
        <authorList>
            <person name="Song R."/>
            <person name="Chenine A.L."/>
            <person name="Ruprecht R.M."/>
        </authorList>
    </citation>
    <scope>NUCLEOTIDE SEQUENCE [LARGE SCALE GENOMIC DNA]</scope>
    <source>
        <strain evidence="2 3">CECT 8898</strain>
    </source>
</reference>
<dbReference type="Proteomes" id="UP000207598">
    <property type="component" value="Unassembled WGS sequence"/>
</dbReference>
<dbReference type="EMBL" id="FXYF01000022">
    <property type="protein sequence ID" value="SMX50359.1"/>
    <property type="molecule type" value="Genomic_DNA"/>
</dbReference>
<dbReference type="SUPFAM" id="SSF51294">
    <property type="entry name" value="Hedgehog/intein (Hint) domain"/>
    <property type="match status" value="1"/>
</dbReference>
<dbReference type="InterPro" id="IPR028992">
    <property type="entry name" value="Hedgehog/Intein_dom"/>
</dbReference>
<organism evidence="2 3">
    <name type="scientific">Maliponia aquimaris</name>
    <dbReference type="NCBI Taxonomy" id="1673631"/>
    <lineage>
        <taxon>Bacteria</taxon>
        <taxon>Pseudomonadati</taxon>
        <taxon>Pseudomonadota</taxon>
        <taxon>Alphaproteobacteria</taxon>
        <taxon>Rhodobacterales</taxon>
        <taxon>Paracoccaceae</taxon>
        <taxon>Maliponia</taxon>
    </lineage>
</organism>
<gene>
    <name evidence="2" type="ORF">MAA8898_04736</name>
</gene>